<evidence type="ECO:0000259" key="2">
    <source>
        <dbReference type="Pfam" id="PF05649"/>
    </source>
</evidence>
<protein>
    <recommendedName>
        <fullName evidence="2">Peptidase M13 N-terminal domain-containing protein</fullName>
    </recommendedName>
</protein>
<organism evidence="3 4">
    <name type="scientific">Schistosoma mekongi</name>
    <name type="common">Parasitic worm</name>
    <dbReference type="NCBI Taxonomy" id="38744"/>
    <lineage>
        <taxon>Eukaryota</taxon>
        <taxon>Metazoa</taxon>
        <taxon>Spiralia</taxon>
        <taxon>Lophotrochozoa</taxon>
        <taxon>Platyhelminthes</taxon>
        <taxon>Trematoda</taxon>
        <taxon>Digenea</taxon>
        <taxon>Strigeidida</taxon>
        <taxon>Schistosomatoidea</taxon>
        <taxon>Schistosomatidae</taxon>
        <taxon>Schistosoma</taxon>
    </lineage>
</organism>
<feature type="transmembrane region" description="Helical" evidence="1">
    <location>
        <begin position="6"/>
        <end position="28"/>
    </location>
</feature>
<keyword evidence="1" id="KW-0472">Membrane</keyword>
<evidence type="ECO:0000256" key="1">
    <source>
        <dbReference type="SAM" id="Phobius"/>
    </source>
</evidence>
<evidence type="ECO:0000313" key="4">
    <source>
        <dbReference type="Proteomes" id="UP001292079"/>
    </source>
</evidence>
<evidence type="ECO:0000313" key="3">
    <source>
        <dbReference type="EMBL" id="KAK4472233.1"/>
    </source>
</evidence>
<dbReference type="Proteomes" id="UP001292079">
    <property type="component" value="Unassembled WGS sequence"/>
</dbReference>
<accession>A0AAE1ZE61</accession>
<reference evidence="3" key="2">
    <citation type="journal article" date="2023" name="Infect Dis Poverty">
        <title>Chromosome-scale genome of the human blood fluke Schistosoma mekongi and its implications for public health.</title>
        <authorList>
            <person name="Zhou M."/>
            <person name="Xu L."/>
            <person name="Xu D."/>
            <person name="Chen W."/>
            <person name="Khan J."/>
            <person name="Hu Y."/>
            <person name="Huang H."/>
            <person name="Wei H."/>
            <person name="Zhang Y."/>
            <person name="Chusongsang P."/>
            <person name="Tanasarnprasert K."/>
            <person name="Hu X."/>
            <person name="Limpanont Y."/>
            <person name="Lv Z."/>
        </authorList>
    </citation>
    <scope>NUCLEOTIDE SEQUENCE</scope>
    <source>
        <strain evidence="3">LV_2022a</strain>
    </source>
</reference>
<dbReference type="EMBL" id="JALJAT010000002">
    <property type="protein sequence ID" value="KAK4472233.1"/>
    <property type="molecule type" value="Genomic_DNA"/>
</dbReference>
<dbReference type="AlphaFoldDB" id="A0AAE1ZE61"/>
<keyword evidence="1" id="KW-0812">Transmembrane</keyword>
<keyword evidence="4" id="KW-1185">Reference proteome</keyword>
<dbReference type="PROSITE" id="PS51885">
    <property type="entry name" value="NEPRILYSIN"/>
    <property type="match status" value="1"/>
</dbReference>
<dbReference type="Pfam" id="PF05649">
    <property type="entry name" value="Peptidase_M13_N"/>
    <property type="match status" value="1"/>
</dbReference>
<dbReference type="GO" id="GO:0006508">
    <property type="term" value="P:proteolysis"/>
    <property type="evidence" value="ECO:0007669"/>
    <property type="project" value="InterPro"/>
</dbReference>
<comment type="caution">
    <text evidence="3">The sequence shown here is derived from an EMBL/GenBank/DDBJ whole genome shotgun (WGS) entry which is preliminary data.</text>
</comment>
<sequence length="190" mass="21645">MNNNIPVTICSITVIVATVFIITNLILIDNQATNELQFQGVCNDFYEVACDKWEEENPLLNTTDSITSFDQVKMNVNKYFWEIISDNTYSNGDTYLQEARTFYKSCIHSRNSELIRSTYHHLIHMYFGDWQLIPSFSQMINVTNNGAPNIQNMSLTDFYLPTISQTGHSLLFSLAIDEETSAISVSTPNS</sequence>
<dbReference type="InterPro" id="IPR008753">
    <property type="entry name" value="Peptidase_M13_N"/>
</dbReference>
<gene>
    <name evidence="3" type="ORF">MN116_002568</name>
</gene>
<keyword evidence="1" id="KW-1133">Transmembrane helix</keyword>
<dbReference type="GO" id="GO:0004222">
    <property type="term" value="F:metalloendopeptidase activity"/>
    <property type="evidence" value="ECO:0007669"/>
    <property type="project" value="InterPro"/>
</dbReference>
<name>A0AAE1ZE61_SCHME</name>
<proteinExistence type="predicted"/>
<reference evidence="3" key="1">
    <citation type="submission" date="2022-04" db="EMBL/GenBank/DDBJ databases">
        <authorList>
            <person name="Xu L."/>
            <person name="Lv Z."/>
        </authorList>
    </citation>
    <scope>NUCLEOTIDE SEQUENCE</scope>
    <source>
        <strain evidence="3">LV_2022a</strain>
    </source>
</reference>
<dbReference type="SUPFAM" id="SSF55486">
    <property type="entry name" value="Metalloproteases ('zincins'), catalytic domain"/>
    <property type="match status" value="1"/>
</dbReference>
<feature type="domain" description="Peptidase M13 N-terminal" evidence="2">
    <location>
        <begin position="42"/>
        <end position="111"/>
    </location>
</feature>
<dbReference type="InterPro" id="IPR000718">
    <property type="entry name" value="Peptidase_M13"/>
</dbReference>